<dbReference type="InterPro" id="IPR050329">
    <property type="entry name" value="GLI_C2H2-zinc-finger"/>
</dbReference>
<dbReference type="GO" id="GO:0000981">
    <property type="term" value="F:DNA-binding transcription factor activity, RNA polymerase II-specific"/>
    <property type="evidence" value="ECO:0007669"/>
    <property type="project" value="UniProtKB-ARBA"/>
</dbReference>
<feature type="domain" description="C2H2-type" evidence="9">
    <location>
        <begin position="164"/>
        <end position="193"/>
    </location>
</feature>
<dbReference type="GO" id="GO:0000976">
    <property type="term" value="F:transcription cis-regulatory region binding"/>
    <property type="evidence" value="ECO:0007669"/>
    <property type="project" value="UniProtKB-ARBA"/>
</dbReference>
<evidence type="ECO:0000256" key="4">
    <source>
        <dbReference type="ARBA" id="ARBA00022771"/>
    </source>
</evidence>
<feature type="compositionally biased region" description="Polar residues" evidence="8">
    <location>
        <begin position="85"/>
        <end position="96"/>
    </location>
</feature>
<feature type="domain" description="C2H2-type" evidence="9">
    <location>
        <begin position="134"/>
        <end position="163"/>
    </location>
</feature>
<organism evidence="10 11">
    <name type="scientific">Hypothenemus hampei</name>
    <name type="common">Coffee berry borer</name>
    <dbReference type="NCBI Taxonomy" id="57062"/>
    <lineage>
        <taxon>Eukaryota</taxon>
        <taxon>Metazoa</taxon>
        <taxon>Ecdysozoa</taxon>
        <taxon>Arthropoda</taxon>
        <taxon>Hexapoda</taxon>
        <taxon>Insecta</taxon>
        <taxon>Pterygota</taxon>
        <taxon>Neoptera</taxon>
        <taxon>Endopterygota</taxon>
        <taxon>Coleoptera</taxon>
        <taxon>Polyphaga</taxon>
        <taxon>Cucujiformia</taxon>
        <taxon>Curculionidae</taxon>
        <taxon>Scolytinae</taxon>
        <taxon>Hypothenemus</taxon>
    </lineage>
</organism>
<evidence type="ECO:0000256" key="6">
    <source>
        <dbReference type="ARBA" id="ARBA00023242"/>
    </source>
</evidence>
<feature type="region of interest" description="Disordered" evidence="8">
    <location>
        <begin position="272"/>
        <end position="300"/>
    </location>
</feature>
<dbReference type="PANTHER" id="PTHR19818:SF131">
    <property type="entry name" value="METAL REGULATORY TRANSCRIPTION FACTOR 1"/>
    <property type="match status" value="1"/>
</dbReference>
<feature type="compositionally biased region" description="Basic and acidic residues" evidence="8">
    <location>
        <begin position="290"/>
        <end position="300"/>
    </location>
</feature>
<evidence type="ECO:0000313" key="11">
    <source>
        <dbReference type="Proteomes" id="UP001566132"/>
    </source>
</evidence>
<dbReference type="InterPro" id="IPR013087">
    <property type="entry name" value="Znf_C2H2_type"/>
</dbReference>
<dbReference type="PROSITE" id="PS00028">
    <property type="entry name" value="ZINC_FINGER_C2H2_1"/>
    <property type="match status" value="5"/>
</dbReference>
<evidence type="ECO:0000256" key="7">
    <source>
        <dbReference type="PROSITE-ProRule" id="PRU00042"/>
    </source>
</evidence>
<reference evidence="10 11" key="1">
    <citation type="submission" date="2024-05" db="EMBL/GenBank/DDBJ databases">
        <title>Genetic variation in Jamaican populations of the coffee berry borer (Hypothenemus hampei).</title>
        <authorList>
            <person name="Errbii M."/>
            <person name="Myrie A."/>
        </authorList>
    </citation>
    <scope>NUCLEOTIDE SEQUENCE [LARGE SCALE GENOMIC DNA]</scope>
    <source>
        <strain evidence="10">JA-Hopewell-2020-01-JO</strain>
        <tissue evidence="10">Whole body</tissue>
    </source>
</reference>
<dbReference type="Gene3D" id="3.30.160.60">
    <property type="entry name" value="Classic Zinc Finger"/>
    <property type="match status" value="6"/>
</dbReference>
<dbReference type="Pfam" id="PF00096">
    <property type="entry name" value="zf-C2H2"/>
    <property type="match status" value="6"/>
</dbReference>
<evidence type="ECO:0000256" key="5">
    <source>
        <dbReference type="ARBA" id="ARBA00022833"/>
    </source>
</evidence>
<dbReference type="InterPro" id="IPR036236">
    <property type="entry name" value="Znf_C2H2_sf"/>
</dbReference>
<keyword evidence="11" id="KW-1185">Reference proteome</keyword>
<gene>
    <name evidence="10" type="ORF">ABEB36_002818</name>
</gene>
<feature type="region of interest" description="Disordered" evidence="8">
    <location>
        <begin position="49"/>
        <end position="101"/>
    </location>
</feature>
<feature type="domain" description="C2H2-type" evidence="9">
    <location>
        <begin position="104"/>
        <end position="133"/>
    </location>
</feature>
<dbReference type="GO" id="GO:0005634">
    <property type="term" value="C:nucleus"/>
    <property type="evidence" value="ECO:0007669"/>
    <property type="project" value="UniProtKB-SubCell"/>
</dbReference>
<dbReference type="SUPFAM" id="SSF57667">
    <property type="entry name" value="beta-beta-alpha zinc fingers"/>
    <property type="match status" value="4"/>
</dbReference>
<evidence type="ECO:0000256" key="1">
    <source>
        <dbReference type="ARBA" id="ARBA00004123"/>
    </source>
</evidence>
<name>A0ABD1F734_HYPHA</name>
<evidence type="ECO:0000256" key="2">
    <source>
        <dbReference type="ARBA" id="ARBA00022723"/>
    </source>
</evidence>
<protein>
    <recommendedName>
        <fullName evidence="9">C2H2-type domain-containing protein</fullName>
    </recommendedName>
</protein>
<comment type="subcellular location">
    <subcellularLocation>
        <location evidence="1">Nucleus</location>
    </subcellularLocation>
</comment>
<evidence type="ECO:0000256" key="8">
    <source>
        <dbReference type="SAM" id="MobiDB-lite"/>
    </source>
</evidence>
<accession>A0ABD1F734</accession>
<dbReference type="PROSITE" id="PS50157">
    <property type="entry name" value="ZINC_FINGER_C2H2_2"/>
    <property type="match status" value="6"/>
</dbReference>
<dbReference type="FunFam" id="3.30.160.60:FF:000397">
    <property type="entry name" value="Metal regulatory transcription factor 1"/>
    <property type="match status" value="1"/>
</dbReference>
<evidence type="ECO:0000256" key="3">
    <source>
        <dbReference type="ARBA" id="ARBA00022737"/>
    </source>
</evidence>
<keyword evidence="4 7" id="KW-0863">Zinc-finger</keyword>
<feature type="domain" description="C2H2-type" evidence="9">
    <location>
        <begin position="253"/>
        <end position="283"/>
    </location>
</feature>
<keyword evidence="3" id="KW-0677">Repeat</keyword>
<keyword evidence="6" id="KW-0539">Nucleus</keyword>
<feature type="domain" description="C2H2-type" evidence="9">
    <location>
        <begin position="193"/>
        <end position="222"/>
    </location>
</feature>
<feature type="domain" description="C2H2-type" evidence="9">
    <location>
        <begin position="223"/>
        <end position="252"/>
    </location>
</feature>
<dbReference type="Proteomes" id="UP001566132">
    <property type="component" value="Unassembled WGS sequence"/>
</dbReference>
<dbReference type="GO" id="GO:0045944">
    <property type="term" value="P:positive regulation of transcription by RNA polymerase II"/>
    <property type="evidence" value="ECO:0007669"/>
    <property type="project" value="UniProtKB-ARBA"/>
</dbReference>
<dbReference type="AlphaFoldDB" id="A0ABD1F734"/>
<comment type="caution">
    <text evidence="10">The sequence shown here is derived from an EMBL/GenBank/DDBJ whole genome shotgun (WGS) entry which is preliminary data.</text>
</comment>
<feature type="compositionally biased region" description="Polar residues" evidence="8">
    <location>
        <begin position="49"/>
        <end position="76"/>
    </location>
</feature>
<dbReference type="FunFam" id="3.30.160.60:FF:000349">
    <property type="entry name" value="metal regulatory transcription factor 1"/>
    <property type="match status" value="1"/>
</dbReference>
<dbReference type="FunFam" id="3.30.160.60:FF:000072">
    <property type="entry name" value="zinc finger protein 143 isoform X1"/>
    <property type="match status" value="3"/>
</dbReference>
<dbReference type="GO" id="GO:0008270">
    <property type="term" value="F:zinc ion binding"/>
    <property type="evidence" value="ECO:0007669"/>
    <property type="project" value="UniProtKB-KW"/>
</dbReference>
<dbReference type="SMART" id="SM00355">
    <property type="entry name" value="ZnF_C2H2"/>
    <property type="match status" value="6"/>
</dbReference>
<dbReference type="EMBL" id="JBDJPC010000002">
    <property type="protein sequence ID" value="KAL1513399.1"/>
    <property type="molecule type" value="Genomic_DNA"/>
</dbReference>
<keyword evidence="5" id="KW-0862">Zinc</keyword>
<sequence>MCATFFQKHETQAKLDMTFFRDSISNESFDYLFADSGEVEDNNFSESYLNNNSSNFPSNHVQTDSDEGYNTSNSPGKNEMPLSKYNRSPNISSNSQESKDNNRFQCEYNGCSRTYSTIGNLRTHLKTHKGDYRFKCPLSDCNKAFLTSYSLKIHIRVHTKVKPFECSQNDCQKAFNTLYRLRAHERIHNGQTFNCEASGCKKFFTTLSDLKKHQRTHTREKPYRCEENGCGKSFSASHHLKTHHRIHSGEKPYACKETPECSRAFATSHSLKSHIKTHQKTNEKSITAKPESKAAEQNEKNQEDYFDFDGNSLFDSNFDRNVDWSGIEGSTTEMDPLSITGQTTNESSFQPDYFNIYTSYDPFTSAVDTNHNFNHPLQPITEQVSQMQIESKPKYASVIEDDLGSQFEIANELKNYATVNTAEPVDIQLPFNIGTENVENVAKQETLIDESQVELEENSLITEFENAGINLDDFGNAFGDNLFQMNSENSNGSPNVKILSVKTVVAPDQTEFVHKESQVLNTPPPETFQLNLANQEEISTAWGVGNYSNLGELNVFQESMNESHLTAISTAVQSYLNLPPVESNSLVPEQRVNVIEDIENVDRYLTSLNRQSSISAGKKSSNALRSLAFNADICKCEDCMCTDNSSNCQNCNATSTLEEPQPALTEIESADIRTNPNHNNSVAFNVCKSEPKEHANIQSAVVEKREPCGENLFKQALLGLVQKTDGCKEKGDQCCVVLCLKTMEQLRHLLKFATNCNGFQNFTSSCIKKP</sequence>
<evidence type="ECO:0000259" key="9">
    <source>
        <dbReference type="PROSITE" id="PS50157"/>
    </source>
</evidence>
<evidence type="ECO:0000313" key="10">
    <source>
        <dbReference type="EMBL" id="KAL1513399.1"/>
    </source>
</evidence>
<dbReference type="FunFam" id="3.30.160.60:FF:001102">
    <property type="entry name" value="Transcription factor IIIA"/>
    <property type="match status" value="1"/>
</dbReference>
<keyword evidence="2" id="KW-0479">Metal-binding</keyword>
<proteinExistence type="predicted"/>
<dbReference type="PANTHER" id="PTHR19818">
    <property type="entry name" value="ZINC FINGER PROTEIN ZIC AND GLI"/>
    <property type="match status" value="1"/>
</dbReference>